<keyword evidence="2 3" id="KW-0067">ATP-binding</keyword>
<sequence length="185" mass="20424">MGLRFVLIAGMPGAGKSIVARVARELGLPVFTMGDVVREEVRRRGLEPTPANMNKVATELRKLYGKTVIAERTLDAIKKSGIRDGIIVIDGVRSLEEVDVFSSYAPVTIVAVHASPKTRFERLRARGRPGDPRTWEEFRARDLMELGFGLGNVIALADYMLVNDGVTLDEFVSQAKRLLEAMIRG</sequence>
<dbReference type="Gene3D" id="3.40.50.300">
    <property type="entry name" value="P-loop containing nucleotide triphosphate hydrolases"/>
    <property type="match status" value="1"/>
</dbReference>
<evidence type="ECO:0000313" key="4">
    <source>
        <dbReference type="EMBL" id="AEM37915.1"/>
    </source>
</evidence>
<evidence type="ECO:0000256" key="1">
    <source>
        <dbReference type="ARBA" id="ARBA00022741"/>
    </source>
</evidence>
<keyword evidence="4" id="KW-0808">Transferase</keyword>
<comment type="similarity">
    <text evidence="3">Belongs to the UPF0200 family.</text>
</comment>
<proteinExistence type="inferred from homology"/>
<keyword evidence="4" id="KW-0418">Kinase</keyword>
<keyword evidence="5" id="KW-1185">Reference proteome</keyword>
<dbReference type="AlphaFoldDB" id="G0EDZ9"/>
<keyword evidence="1 3" id="KW-0547">Nucleotide-binding</keyword>
<organism evidence="4 5">
    <name type="scientific">Pyrolobus fumarii (strain DSM 11204 / 1A)</name>
    <dbReference type="NCBI Taxonomy" id="694429"/>
    <lineage>
        <taxon>Archaea</taxon>
        <taxon>Thermoproteota</taxon>
        <taxon>Thermoprotei</taxon>
        <taxon>Desulfurococcales</taxon>
        <taxon>Pyrodictiaceae</taxon>
        <taxon>Pyrolobus</taxon>
    </lineage>
</organism>
<dbReference type="InterPro" id="IPR027417">
    <property type="entry name" value="P-loop_NTPase"/>
</dbReference>
<dbReference type="HAMAP" id="MF_01111">
    <property type="entry name" value="UPF0200"/>
    <property type="match status" value="1"/>
</dbReference>
<dbReference type="InParanoid" id="G0EDZ9"/>
<protein>
    <recommendedName>
        <fullName evidence="3">UPF0200 protein Pyrfu_0043</fullName>
    </recommendedName>
</protein>
<reference evidence="4 5" key="1">
    <citation type="journal article" date="2011" name="Stand. Genomic Sci.">
        <title>Complete genome sequence of the hyperthermophilic chemolithoautotroph Pyrolobus fumarii type strain (1A).</title>
        <authorList>
            <person name="Anderson I."/>
            <person name="Goker M."/>
            <person name="Nolan M."/>
            <person name="Lucas S."/>
            <person name="Hammon N."/>
            <person name="Deshpande S."/>
            <person name="Cheng J.F."/>
            <person name="Tapia R."/>
            <person name="Han C."/>
            <person name="Goodwin L."/>
            <person name="Pitluck S."/>
            <person name="Huntemann M."/>
            <person name="Liolios K."/>
            <person name="Ivanova N."/>
            <person name="Pagani I."/>
            <person name="Mavromatis K."/>
            <person name="Ovchinikova G."/>
            <person name="Pati A."/>
            <person name="Chen A."/>
            <person name="Palaniappan K."/>
            <person name="Land M."/>
            <person name="Hauser L."/>
            <person name="Brambilla E.M."/>
            <person name="Huber H."/>
            <person name="Yasawong M."/>
            <person name="Rohde M."/>
            <person name="Spring S."/>
            <person name="Abt B."/>
            <person name="Sikorski J."/>
            <person name="Wirth R."/>
            <person name="Detter J.C."/>
            <person name="Woyke T."/>
            <person name="Bristow J."/>
            <person name="Eisen J.A."/>
            <person name="Markowitz V."/>
            <person name="Hugenholtz P."/>
            <person name="Kyrpides N.C."/>
            <person name="Klenk H.P."/>
            <person name="Lapidus A."/>
        </authorList>
    </citation>
    <scope>NUCLEOTIDE SEQUENCE [LARGE SCALE GENOMIC DNA]</scope>
    <source>
        <strain evidence="5">DSM 11204 / 1A</strain>
    </source>
</reference>
<evidence type="ECO:0000256" key="3">
    <source>
        <dbReference type="HAMAP-Rule" id="MF_01111"/>
    </source>
</evidence>
<evidence type="ECO:0000256" key="2">
    <source>
        <dbReference type="ARBA" id="ARBA00022840"/>
    </source>
</evidence>
<name>G0EDZ9_PYRF1</name>
<dbReference type="SUPFAM" id="SSF52540">
    <property type="entry name" value="P-loop containing nucleoside triphosphate hydrolases"/>
    <property type="match status" value="1"/>
</dbReference>
<dbReference type="InterPro" id="IPR022970">
    <property type="entry name" value="NTP_hydrolase-rel"/>
</dbReference>
<dbReference type="EMBL" id="CP002838">
    <property type="protein sequence ID" value="AEM37915.1"/>
    <property type="molecule type" value="Genomic_DNA"/>
</dbReference>
<evidence type="ECO:0000313" key="5">
    <source>
        <dbReference type="Proteomes" id="UP000001037"/>
    </source>
</evidence>
<dbReference type="GO" id="GO:0016301">
    <property type="term" value="F:kinase activity"/>
    <property type="evidence" value="ECO:0007669"/>
    <property type="project" value="UniProtKB-KW"/>
</dbReference>
<dbReference type="eggNOG" id="arCOG01045">
    <property type="taxonomic scope" value="Archaea"/>
</dbReference>
<dbReference type="PANTHER" id="PTHR41930">
    <property type="entry name" value="UPF0200 PROTEIN MJ1399"/>
    <property type="match status" value="1"/>
</dbReference>
<feature type="binding site" evidence="3">
    <location>
        <begin position="10"/>
        <end position="17"/>
    </location>
    <ligand>
        <name>ATP</name>
        <dbReference type="ChEBI" id="CHEBI:30616"/>
    </ligand>
</feature>
<dbReference type="HOGENOM" id="CLU_096329_1_0_2"/>
<accession>G0EDZ9</accession>
<dbReference type="Proteomes" id="UP000001037">
    <property type="component" value="Chromosome"/>
</dbReference>
<dbReference type="FunCoup" id="G0EDZ9">
    <property type="interactions" value="4"/>
</dbReference>
<dbReference type="STRING" id="694429.Pyrfu_0043"/>
<gene>
    <name evidence="4" type="ordered locus">Pyrfu_0043</name>
</gene>
<dbReference type="GO" id="GO:0005524">
    <property type="term" value="F:ATP binding"/>
    <property type="evidence" value="ECO:0007669"/>
    <property type="project" value="UniProtKB-UniRule"/>
</dbReference>
<dbReference type="Pfam" id="PF13207">
    <property type="entry name" value="AAA_17"/>
    <property type="match status" value="1"/>
</dbReference>
<dbReference type="PANTHER" id="PTHR41930:SF1">
    <property type="entry name" value="DEPHOSPHO-COA KINASE"/>
    <property type="match status" value="1"/>
</dbReference>
<dbReference type="KEGG" id="pfm:Pyrfu_0043"/>